<dbReference type="Proteomes" id="UP000216147">
    <property type="component" value="Unassembled WGS sequence"/>
</dbReference>
<dbReference type="GO" id="GO:0016747">
    <property type="term" value="F:acyltransferase activity, transferring groups other than amino-acyl groups"/>
    <property type="evidence" value="ECO:0007669"/>
    <property type="project" value="InterPro"/>
</dbReference>
<protein>
    <submittedName>
        <fullName evidence="2">GNAT family N-acetyltransferase</fullName>
    </submittedName>
</protein>
<dbReference type="Gene3D" id="3.40.630.30">
    <property type="match status" value="1"/>
</dbReference>
<dbReference type="Pfam" id="PF00583">
    <property type="entry name" value="Acetyltransf_1"/>
    <property type="match status" value="1"/>
</dbReference>
<comment type="caution">
    <text evidence="2">The sequence shown here is derived from an EMBL/GenBank/DDBJ whole genome shotgun (WGS) entry which is preliminary data.</text>
</comment>
<accession>A0A258HMG1</accession>
<dbReference type="PROSITE" id="PS51186">
    <property type="entry name" value="GNAT"/>
    <property type="match status" value="1"/>
</dbReference>
<dbReference type="EMBL" id="NCEQ01000003">
    <property type="protein sequence ID" value="OYX58180.1"/>
    <property type="molecule type" value="Genomic_DNA"/>
</dbReference>
<sequence>MTAADLDRVAGIAVIGFPNHFEGRDCFENRLALNPAGCFVLQTPGGLEGYLVAYPWTRDAAPTLNTLIEAIPADAGVLYLHDLVLTPAMRGQGWSRPAVAAVVDLARASGRTTIALVAVNDAVDFWRGHGFDVRETPEMAAKLTSYGSDARYMTRAV</sequence>
<dbReference type="CDD" id="cd04301">
    <property type="entry name" value="NAT_SF"/>
    <property type="match status" value="1"/>
</dbReference>
<organism evidence="2 3">
    <name type="scientific">Brevundimonas subvibrioides</name>
    <dbReference type="NCBI Taxonomy" id="74313"/>
    <lineage>
        <taxon>Bacteria</taxon>
        <taxon>Pseudomonadati</taxon>
        <taxon>Pseudomonadota</taxon>
        <taxon>Alphaproteobacteria</taxon>
        <taxon>Caulobacterales</taxon>
        <taxon>Caulobacteraceae</taxon>
        <taxon>Brevundimonas</taxon>
    </lineage>
</organism>
<dbReference type="InterPro" id="IPR000182">
    <property type="entry name" value="GNAT_dom"/>
</dbReference>
<proteinExistence type="predicted"/>
<evidence type="ECO:0000313" key="3">
    <source>
        <dbReference type="Proteomes" id="UP000216147"/>
    </source>
</evidence>
<name>A0A258HMG1_9CAUL</name>
<dbReference type="InterPro" id="IPR016181">
    <property type="entry name" value="Acyl_CoA_acyltransferase"/>
</dbReference>
<keyword evidence="2" id="KW-0808">Transferase</keyword>
<dbReference type="AlphaFoldDB" id="A0A258HMG1"/>
<gene>
    <name evidence="2" type="ORF">B7Y86_04025</name>
</gene>
<reference evidence="2 3" key="1">
    <citation type="submission" date="2017-03" db="EMBL/GenBank/DDBJ databases">
        <title>Lifting the veil on microbial sulfur biogeochemistry in mining wastewaters.</title>
        <authorList>
            <person name="Kantor R.S."/>
            <person name="Colenbrander Nelson T."/>
            <person name="Marshall S."/>
            <person name="Bennett D."/>
            <person name="Apte S."/>
            <person name="Camacho D."/>
            <person name="Thomas B.C."/>
            <person name="Warren L.A."/>
            <person name="Banfield J.F."/>
        </authorList>
    </citation>
    <scope>NUCLEOTIDE SEQUENCE [LARGE SCALE GENOMIC DNA]</scope>
    <source>
        <strain evidence="2">32-68-21</strain>
    </source>
</reference>
<evidence type="ECO:0000259" key="1">
    <source>
        <dbReference type="PROSITE" id="PS51186"/>
    </source>
</evidence>
<dbReference type="SUPFAM" id="SSF55729">
    <property type="entry name" value="Acyl-CoA N-acyltransferases (Nat)"/>
    <property type="match status" value="1"/>
</dbReference>
<evidence type="ECO:0000313" key="2">
    <source>
        <dbReference type="EMBL" id="OYX58180.1"/>
    </source>
</evidence>
<feature type="domain" description="N-acetyltransferase" evidence="1">
    <location>
        <begin position="1"/>
        <end position="157"/>
    </location>
</feature>